<gene>
    <name evidence="1" type="ORF">pv_162</name>
</gene>
<evidence type="ECO:0000313" key="2">
    <source>
        <dbReference type="Proteomes" id="UP000202176"/>
    </source>
</evidence>
<dbReference type="SUPFAM" id="SSF82185">
    <property type="entry name" value="Histone H3 K4-specific methyltransferase SET7/9 N-terminal domain"/>
    <property type="match status" value="1"/>
</dbReference>
<reference evidence="1 2" key="1">
    <citation type="journal article" date="2014" name="Proc. Natl. Acad. Sci. U.S.A.">
        <title>Thirty-thousand-year-old distant relative of giant icosahedral DNA viruses with a pandoravirus morphology.</title>
        <authorList>
            <person name="Legendre M."/>
            <person name="Bartoli J."/>
            <person name="Shmakova L."/>
            <person name="Jeudy S."/>
            <person name="Labadie K."/>
            <person name="Adrait A."/>
            <person name="Lescot M."/>
            <person name="Poirot O."/>
            <person name="Bertaux L."/>
            <person name="Bruley C."/>
            <person name="Coute Y."/>
            <person name="Rivkina E."/>
            <person name="Abergel C."/>
            <person name="Claverie J.M."/>
        </authorList>
    </citation>
    <scope>NUCLEOTIDE SEQUENCE [LARGE SCALE GENOMIC DNA]</scope>
    <source>
        <strain evidence="1">P1084-T</strain>
    </source>
</reference>
<sequence length="177" mass="20421">MSFLSWNAFLSRTSDTSTESLVYFPEVKNFTSINEGKKVFPEARYSSGGKVVYAFRETGLFQSGSVAYNFFWICDADKVPNIFTLGEFPSFGKIHGLFESFYENGNRREISKWNKGKEHGSSYFWHENGQMAHRSEWVRGILEGIFYSWDEQGTMVTSEFYLNGNPAPILEVEDLKY</sequence>
<dbReference type="Proteomes" id="UP000202176">
    <property type="component" value="Segment"/>
</dbReference>
<dbReference type="Gene3D" id="3.90.930.1">
    <property type="match status" value="1"/>
</dbReference>
<evidence type="ECO:0000313" key="1">
    <source>
        <dbReference type="EMBL" id="AHH01729.1"/>
    </source>
</evidence>
<dbReference type="GeneID" id="18266190"/>
<proteinExistence type="predicted"/>
<dbReference type="RefSeq" id="YP_009001064.1">
    <property type="nucleotide sequence ID" value="NC_023423.1"/>
</dbReference>
<dbReference type="EMBL" id="KF740664">
    <property type="protein sequence ID" value="AHH01729.1"/>
    <property type="molecule type" value="Genomic_DNA"/>
</dbReference>
<accession>W5S4Z7</accession>
<name>W5S4Z7_9VIRU</name>
<organism evidence="1 2">
    <name type="scientific">Pithovirus sibericum</name>
    <dbReference type="NCBI Taxonomy" id="1450746"/>
    <lineage>
        <taxon>Viruses</taxon>
        <taxon>Pithoviruses</taxon>
        <taxon>Orthopithovirinae</taxon>
        <taxon>Alphapithovirus</taxon>
        <taxon>Alphapithovirus sibericum</taxon>
    </lineage>
</organism>
<protein>
    <submittedName>
        <fullName evidence="1">MORN variant repeat protein</fullName>
    </submittedName>
</protein>
<dbReference type="KEGG" id="vg:18266190"/>
<keyword evidence="2" id="KW-1185">Reference proteome</keyword>